<dbReference type="Proteomes" id="UP000655751">
    <property type="component" value="Unassembled WGS sequence"/>
</dbReference>
<organism evidence="1 2">
    <name type="scientific">Nocardia bovistercoris</name>
    <dbReference type="NCBI Taxonomy" id="2785916"/>
    <lineage>
        <taxon>Bacteria</taxon>
        <taxon>Bacillati</taxon>
        <taxon>Actinomycetota</taxon>
        <taxon>Actinomycetes</taxon>
        <taxon>Mycobacteriales</taxon>
        <taxon>Nocardiaceae</taxon>
        <taxon>Nocardia</taxon>
    </lineage>
</organism>
<dbReference type="EMBL" id="JADMLG010000001">
    <property type="protein sequence ID" value="MBH0774701.1"/>
    <property type="molecule type" value="Genomic_DNA"/>
</dbReference>
<dbReference type="AlphaFoldDB" id="A0A931I5R1"/>
<protein>
    <submittedName>
        <fullName evidence="1">Uncharacterized protein</fullName>
    </submittedName>
</protein>
<comment type="caution">
    <text evidence="1">The sequence shown here is derived from an EMBL/GenBank/DDBJ whole genome shotgun (WGS) entry which is preliminary data.</text>
</comment>
<name>A0A931I5R1_9NOCA</name>
<accession>A0A931I5R1</accession>
<keyword evidence="2" id="KW-1185">Reference proteome</keyword>
<sequence>MEWAIVGAARRTAVIAGMGALWIRCYRDSFDWEGRRAPQPVIPGRGPSTRRRAGVGSIIGDRKRVQRRCSPAISEIGFDYRPGPPGRADVRQIMPRIDTISLNDLIDTFEISADMQPAGDAYGGLVPRFVRFESAVDHFHGFSSLAMGQKIPVLACSCGELGCWPLLTRISLTGDLVVWDYFEQPYRTARDYTAFGPFLFDRDQYDKAVRVLGAAIAAHE</sequence>
<dbReference type="RefSeq" id="WP_198428014.1">
    <property type="nucleotide sequence ID" value="NZ_JADMLG010000001.1"/>
</dbReference>
<reference evidence="1" key="1">
    <citation type="submission" date="2020-11" db="EMBL/GenBank/DDBJ databases">
        <title>Nocardia NEAU-351.nov., a novel actinomycete isolated from the cow dung.</title>
        <authorList>
            <person name="Zhang X."/>
        </authorList>
    </citation>
    <scope>NUCLEOTIDE SEQUENCE</scope>
    <source>
        <strain evidence="1">NEAU-351</strain>
    </source>
</reference>
<evidence type="ECO:0000313" key="1">
    <source>
        <dbReference type="EMBL" id="MBH0774701.1"/>
    </source>
</evidence>
<evidence type="ECO:0000313" key="2">
    <source>
        <dbReference type="Proteomes" id="UP000655751"/>
    </source>
</evidence>
<gene>
    <name evidence="1" type="ORF">IT779_00175</name>
</gene>
<proteinExistence type="predicted"/>